<feature type="compositionally biased region" description="Polar residues" evidence="11">
    <location>
        <begin position="3062"/>
        <end position="3076"/>
    </location>
</feature>
<evidence type="ECO:0000256" key="7">
    <source>
        <dbReference type="ARBA" id="ARBA00022729"/>
    </source>
</evidence>
<evidence type="ECO:0000256" key="8">
    <source>
        <dbReference type="ARBA" id="ARBA00022927"/>
    </source>
</evidence>
<feature type="region of interest" description="Disordered" evidence="11">
    <location>
        <begin position="1930"/>
        <end position="1956"/>
    </location>
</feature>
<feature type="region of interest" description="Disordered" evidence="11">
    <location>
        <begin position="3054"/>
        <end position="3080"/>
    </location>
</feature>
<proteinExistence type="inferred from homology"/>
<dbReference type="InterPro" id="IPR008640">
    <property type="entry name" value="Adhesin_Head_dom"/>
</dbReference>
<dbReference type="Pfam" id="PF03895">
    <property type="entry name" value="YadA_anchor"/>
    <property type="match status" value="1"/>
</dbReference>
<feature type="domain" description="Trimeric autotransporter adhesin YadA-like head" evidence="14">
    <location>
        <begin position="574"/>
        <end position="598"/>
    </location>
</feature>
<keyword evidence="4" id="KW-0813">Transport</keyword>
<feature type="compositionally biased region" description="Low complexity" evidence="11">
    <location>
        <begin position="1935"/>
        <end position="1952"/>
    </location>
</feature>
<evidence type="ECO:0000256" key="11">
    <source>
        <dbReference type="SAM" id="MobiDB-lite"/>
    </source>
</evidence>
<evidence type="ECO:0000256" key="3">
    <source>
        <dbReference type="ARBA" id="ARBA00005848"/>
    </source>
</evidence>
<dbReference type="InterPro" id="IPR008635">
    <property type="entry name" value="Coiled_stalk_dom"/>
</dbReference>
<comment type="similarity">
    <text evidence="3">Belongs to the autotransporter-2 (AT-2) (TC 1.B.40) family.</text>
</comment>
<evidence type="ECO:0000259" key="13">
    <source>
        <dbReference type="Pfam" id="PF03895"/>
    </source>
</evidence>
<dbReference type="InterPro" id="IPR045584">
    <property type="entry name" value="Pilin-like"/>
</dbReference>
<dbReference type="RefSeq" id="WP_087449213.1">
    <property type="nucleotide sequence ID" value="NZ_CP018802.1"/>
</dbReference>
<evidence type="ECO:0000256" key="2">
    <source>
        <dbReference type="ARBA" id="ARBA00004442"/>
    </source>
</evidence>
<dbReference type="Gene3D" id="6.10.250.2040">
    <property type="match status" value="1"/>
</dbReference>
<keyword evidence="7" id="KW-0732">Signal</keyword>
<dbReference type="InterPro" id="IPR011049">
    <property type="entry name" value="Serralysin-like_metalloprot_C"/>
</dbReference>
<keyword evidence="6 12" id="KW-0812">Transmembrane</keyword>
<dbReference type="GO" id="GO:0009986">
    <property type="term" value="C:cell surface"/>
    <property type="evidence" value="ECO:0007669"/>
    <property type="project" value="UniProtKB-SubCell"/>
</dbReference>
<feature type="domain" description="Trimeric autotransporter adhesin YadA-like head" evidence="14">
    <location>
        <begin position="2074"/>
        <end position="2102"/>
    </location>
</feature>
<evidence type="ECO:0000256" key="10">
    <source>
        <dbReference type="ARBA" id="ARBA00023237"/>
    </source>
</evidence>
<feature type="domain" description="Trimeric autotransporter adhesin YadA-like stalk" evidence="15">
    <location>
        <begin position="2029"/>
        <end position="2070"/>
    </location>
</feature>
<evidence type="ECO:0000256" key="4">
    <source>
        <dbReference type="ARBA" id="ARBA00022448"/>
    </source>
</evidence>
<evidence type="ECO:0000256" key="1">
    <source>
        <dbReference type="ARBA" id="ARBA00004241"/>
    </source>
</evidence>
<evidence type="ECO:0000256" key="5">
    <source>
        <dbReference type="ARBA" id="ARBA00022452"/>
    </source>
</evidence>
<protein>
    <submittedName>
        <fullName evidence="16">YadA-like family protein</fullName>
    </submittedName>
</protein>
<feature type="domain" description="Trimeric autotransporter adhesin YadA-like stalk" evidence="15">
    <location>
        <begin position="2405"/>
        <end position="2434"/>
    </location>
</feature>
<evidence type="ECO:0000259" key="14">
    <source>
        <dbReference type="Pfam" id="PF05658"/>
    </source>
</evidence>
<dbReference type="SUPFAM" id="SSF54523">
    <property type="entry name" value="Pili subunits"/>
    <property type="match status" value="1"/>
</dbReference>
<feature type="domain" description="Trimeric autotransporter adhesin YadA-like C-terminal membrane anchor" evidence="13">
    <location>
        <begin position="3210"/>
        <end position="3266"/>
    </location>
</feature>
<dbReference type="EMBL" id="CP066558">
    <property type="protein sequence ID" value="QQF82286.1"/>
    <property type="molecule type" value="Genomic_DNA"/>
</dbReference>
<keyword evidence="12" id="KW-1133">Transmembrane helix</keyword>
<feature type="domain" description="Trimeric autotransporter adhesin YadA-like stalk" evidence="15">
    <location>
        <begin position="1041"/>
        <end position="1080"/>
    </location>
</feature>
<dbReference type="GO" id="GO:0015031">
    <property type="term" value="P:protein transport"/>
    <property type="evidence" value="ECO:0007669"/>
    <property type="project" value="UniProtKB-KW"/>
</dbReference>
<feature type="compositionally biased region" description="Low complexity" evidence="11">
    <location>
        <begin position="2682"/>
        <end position="2693"/>
    </location>
</feature>
<keyword evidence="10" id="KW-0998">Cell outer membrane</keyword>
<feature type="compositionally biased region" description="Low complexity" evidence="11">
    <location>
        <begin position="2704"/>
        <end position="2741"/>
    </location>
</feature>
<feature type="domain" description="Trimeric autotransporter adhesin YadA-like head" evidence="14">
    <location>
        <begin position="533"/>
        <end position="555"/>
    </location>
</feature>
<keyword evidence="9 12" id="KW-0472">Membrane</keyword>
<feature type="compositionally biased region" description="Low complexity" evidence="11">
    <location>
        <begin position="2660"/>
        <end position="2674"/>
    </location>
</feature>
<accession>A0A9Q6YZJ9</accession>
<comment type="subcellular location">
    <subcellularLocation>
        <location evidence="2">Cell outer membrane</location>
    </subcellularLocation>
    <subcellularLocation>
        <location evidence="1">Cell surface</location>
    </subcellularLocation>
</comment>
<sequence length="3266" mass="335603">MNKIFKTKYDITTGQCKAVSELASNRQVASSSEKPKCGGVLRMFKVLPLVLVIAGFFGVSTISNAAWLAINESKGTVGIAGWGNEYGENNNNGNIVLGKKDLHKVNGQVTKLEKVVVIGAGDKTKATGEGQVAVGYGAQALRDGATAVGYESIVAGTNGTALGAESKAQGAQATAIGNNVYAVAQGTALGADVMAAGGASVAIGGDDIFENGNKVNYGEPNLKAGEGGFADRLPETTIKQIYGYSGSRASNKVTYSDILDWSDFSKKYVRTDDGKDHRMYSPTYAAGVGAIAIGSRSVGYGNASLAMGTLSFALADRSTAVGVRAFVGLGADGATAIGDSSRVFAKNSYAIGNAAESTTEGSLSFGSGAKAAGRGSIAIGPNVSSNAELTSMSAEKFRTQIMQETKLGTVNENQDPHFKTVTTDINDLKVGDNNEIVKYGFPANHFNGQNKISDLITKIEQANKFDYEKESQIEITTTEDIKKTKKQGDHAISLGYHISNNGDNTIAIGSASYVRGANSVVLGALNNVGQYATNTIAIGIGTNVHKENSVAIGTGTTILGTGSIGIGSGVGVKKDNSIAIGYGSSAFSESSMALGNDSKINENAKNSVALGNNSSSSSENSVALGYRSTTNYFYKDDTDKTTASLTGTNASSLEGYVPEGSSYRIETDTSAGVISVGGWDTTKDAKGGPGSSKGNKNHVGLRRIVNVAPGALDSDAATVGQLRALYYVKKEGLVVYYTEEGGKKVKLVKSAGDGKFYKVNTQTGEPLANSPAIPEANVLVGAKGFDEKIGTKDLGNKIQFGNLKDGKIELNSDQAITGNQLKNIGDILGVSVNADGLKFDSPSFTGVEYIDTPPHTAGVRKNFKEALTDTINAINKGYKFSDGTNTNAGTSKYYLGSTLEIKAGDIAQTHKGANLKVKLDNTSSNSKATFTIGLKDDPEFNTVKITKDPTDKNHAVNKKYVDDKFSKVVTSFTVTGNTGSFKATNKLDIKGEGNISTNATTGTEVKISLKEALTGISSITGKTGGAKIDFTNNGLTLNSKKITGLANGTDDTDAANFGQLKNLATNVLGATVNSGGFTKSTFNQLKTSSSGTNTAVEKTFKEAIDANITKINSGFIFSDGTTTEGTRYLGEKITIQSGVIDNGDFVSDNIKTNYGKKQGVFRIGIKKDPRFEKVTVTENVTDKSPEMTLTTKKYVDDKFKNFSSDLKFDTDSNAEKTLSLKTGTLKVKGTTDQIKTSVEGEDTIKIGLDEKITKKIDDTATKADKNEKAITAVKTSIEGKITDQVIKYKANGSGDYTVKLSDGLNFKDGTNTTAVVESNGVVKFNVNEALKEIASIAGKEVNGGNGGTKVKTEIKFNENSKGNNANTNVVILSNGASYTFDPKGFHVGNKKITALASGLGLTDASGTGGNAGNNSTVIANVLAGDPDKGNNNGNKISNNAINVKDLSEVAKALVEKGLKFQGNDSQDVTRKLGETLKIVGETATSASGTTATTQITTAPDNIIVAKKNGTNGKADTLEIKLSKNLKGIASIANGEKAKIALGGSNGSDNKITFKAGSSEVTLADGKFSGVSEISKGNDKAALKLEDGKATLESTKDGSSIVVDNAGATIKVGTNKASYTFSDSGLDLNSKKLTNLASGLGLNGTSTGNGNAGIIEKVLSGNPDGATSGGNSGASIGNNAVNVKDLSEVAKAIVTKGLTFAGNTGGDVKASLGDKITIKGDGTYLTSEAKNGTGNSKEIVFSLTDSTKNKVDIINVGTTNNGDNSFALGKNSKLETKKTAPSGIIPNAGKDEVKFSWTTAGASKTTDPTDMKEVISVGNTNAERIITHVAAGNVAVGSTDAINGGQLKSVIDVFANLGINVLGAEKADADKDGFKQSTFAKVDYHGNTNGTKSTFREAINETITAINKGLKFDGDSGGPKDLKLGSTLTIKGATGPASKPTTSAGSSSASSAGQNGVDTHQNIFTTAKDTGILEIALNKDLKGITSIGKDTDNVLTFANGASGTSGGNSAVLKVGGSELTFTKADGDKVKITGLADGKSDGDAVTVKQLTASQLHYLSVKGNGTSNGDNYNNDGAKGDKSIAIGVNTKTESNATSAVALGSGAEVKSEYGVAIGHGTVVGAGAKNSIAISATKDNDKGSLQNAEWAISIGNKNNVSGGNDIVALGSNINVTSSSNGSNGNKNDSLVVIGNGAKAHDAKYSVVIGNKAESKSEQTLVLGYGTKILTGADSSIALGVAGETKITNSKWSTALGNKITINGSGNNVLALGSNLNVGNNNTDLIVIGNGEDNSNSPLSITNATKSVIIGKHANSKSASAVVVGHGANVAENAAGAVAVGEGATVEENAGDSIALGKNSKAKEKQIAPTGITQTTGQGQVKITWTGAGTSSGMTKDKTVVSVGDKGSERIITNVAAGKVETGSTDAINGGQLAEVISVFGKLGFDVLGAEKHDSEDGFKKSTFTAVQYTRTPKEQAQAKYTFREAINESITAINKGLTFKGDMPSAGTNGTQNTPHYLGSTLSIVRLDMNQAGSSATPTPAGTSSQPNIAEFKGDNLITRYTNESGNAKIEIGFKNAPMFEKVTLSQKQMYENGTGSGSGASGSTVGENDLITKGYLEQALNKFKFKVENGSGKPIEIGRGDTLKFTNGQNIQVTVKDGNDSTTQASAGMSSASAVASAPAPTPAAPAPASSAAPSSSSGGAGSNGGGSNSMASSGGSNGAGMATTTPTSTPTTTTPTTAVVTIGTTEELKNITSISSKPKDGSAGGNGEVTKLTLDPTDGATFQVGTTGSKVKIDKEGISLTPQGANNTGGANPFADTASITIKAGAKPADPKSLDSLDPNNGPSIEFSAKKTSDGKSSIGTGKITGLKDLEANSDGTSAVNKNYVDKLDKVTVKYDDEHKKSITLGGKPQNGGKAHDPVAIKNLKSALGIDNDSMKGKSESEKQGKSLDLVKKLVSNGISSQQGQKMTEQDLHKAANLADLKAVAQAGLRFKGNQGDDVVRKISDTLTIKGEEETQNGQTTSSFSSAAGNIKVETNTAKDGLEIKLSDTLKNMKAFETKEEGGKKSTLNSEGLTVVNKNGSNKDKSATYGADNIMLEDKGKNNKATITAESLTFADNVAQNQQNPMPKAVLNKNGLTVTGANGEIKIDGENGIITVPDIKPTTSGSAVVNKKYVDGQLSAAVNRLDNVISANNKRLQSGIAGANAAAALPTIAMPGKSALAVSAGTYRGQSAVALGYSRVSDNGKIMLKLHGNSTSTGDFGGGVGIGWAW</sequence>
<feature type="domain" description="Trimeric autotransporter adhesin YadA-like stalk" evidence="15">
    <location>
        <begin position="703"/>
        <end position="725"/>
    </location>
</feature>
<dbReference type="Gene3D" id="3.30.1300.30">
    <property type="entry name" value="GSPII I/J protein-like"/>
    <property type="match status" value="1"/>
</dbReference>
<dbReference type="CDD" id="cd12820">
    <property type="entry name" value="LbR_YadA-like"/>
    <property type="match status" value="1"/>
</dbReference>
<dbReference type="GO" id="GO:0009279">
    <property type="term" value="C:cell outer membrane"/>
    <property type="evidence" value="ECO:0007669"/>
    <property type="project" value="UniProtKB-SubCell"/>
</dbReference>
<feature type="transmembrane region" description="Helical" evidence="12">
    <location>
        <begin position="46"/>
        <end position="70"/>
    </location>
</feature>
<gene>
    <name evidence="16" type="ORF">JFL49_09700</name>
</gene>
<name>A0A9Q6YZJ9_HISSO</name>
<evidence type="ECO:0000313" key="17">
    <source>
        <dbReference type="Proteomes" id="UP000595373"/>
    </source>
</evidence>
<feature type="domain" description="Trimeric autotransporter adhesin YadA-like head" evidence="14">
    <location>
        <begin position="501"/>
        <end position="524"/>
    </location>
</feature>
<feature type="domain" description="Trimeric autotransporter adhesin YadA-like stalk" evidence="15">
    <location>
        <begin position="1825"/>
        <end position="1865"/>
    </location>
</feature>
<feature type="domain" description="Trimeric autotransporter adhesin YadA-like head" evidence="14">
    <location>
        <begin position="361"/>
        <end position="382"/>
    </location>
</feature>
<feature type="domain" description="Trimeric autotransporter adhesin YadA-like head" evidence="14">
    <location>
        <begin position="301"/>
        <end position="324"/>
    </location>
</feature>
<keyword evidence="5" id="KW-1134">Transmembrane beta strand</keyword>
<feature type="domain" description="Trimeric autotransporter adhesin YadA-like head" evidence="14">
    <location>
        <begin position="126"/>
        <end position="152"/>
    </location>
</feature>
<dbReference type="InterPro" id="IPR005594">
    <property type="entry name" value="YadA_C"/>
</dbReference>
<feature type="compositionally biased region" description="Gly residues" evidence="11">
    <location>
        <begin position="2694"/>
        <end position="2703"/>
    </location>
</feature>
<evidence type="ECO:0000256" key="9">
    <source>
        <dbReference type="ARBA" id="ARBA00023136"/>
    </source>
</evidence>
<keyword evidence="8" id="KW-0653">Protein transport</keyword>
<dbReference type="Pfam" id="PF05662">
    <property type="entry name" value="YadA_stalk"/>
    <property type="match status" value="5"/>
</dbReference>
<organism evidence="16 17">
    <name type="scientific">Histophilus somni</name>
    <name type="common">Haemophilus somnus</name>
    <dbReference type="NCBI Taxonomy" id="731"/>
    <lineage>
        <taxon>Bacteria</taxon>
        <taxon>Pseudomonadati</taxon>
        <taxon>Pseudomonadota</taxon>
        <taxon>Gammaproteobacteria</taxon>
        <taxon>Pasteurellales</taxon>
        <taxon>Pasteurellaceae</taxon>
        <taxon>Histophilus</taxon>
    </lineage>
</organism>
<dbReference type="SUPFAM" id="SSF101967">
    <property type="entry name" value="Adhesin YadA, collagen-binding domain"/>
    <property type="match status" value="5"/>
</dbReference>
<feature type="region of interest" description="Disordered" evidence="11">
    <location>
        <begin position="2822"/>
        <end position="2857"/>
    </location>
</feature>
<dbReference type="Proteomes" id="UP000595373">
    <property type="component" value="Chromosome"/>
</dbReference>
<feature type="domain" description="Trimeric autotransporter adhesin YadA-like head" evidence="14">
    <location>
        <begin position="156"/>
        <end position="179"/>
    </location>
</feature>
<dbReference type="Gene3D" id="6.10.250.2120">
    <property type="match status" value="1"/>
</dbReference>
<dbReference type="Gene3D" id="2.150.10.10">
    <property type="entry name" value="Serralysin-like metalloprotease, C-terminal"/>
    <property type="match status" value="8"/>
</dbReference>
<dbReference type="Pfam" id="PF05658">
    <property type="entry name" value="YadA_head"/>
    <property type="match status" value="9"/>
</dbReference>
<evidence type="ECO:0000256" key="6">
    <source>
        <dbReference type="ARBA" id="ARBA00022692"/>
    </source>
</evidence>
<feature type="domain" description="Trimeric autotransporter adhesin YadA-like head" evidence="14">
    <location>
        <begin position="604"/>
        <end position="628"/>
    </location>
</feature>
<keyword evidence="17" id="KW-1185">Reference proteome</keyword>
<evidence type="ECO:0000256" key="12">
    <source>
        <dbReference type="SAM" id="Phobius"/>
    </source>
</evidence>
<evidence type="ECO:0000259" key="15">
    <source>
        <dbReference type="Pfam" id="PF05662"/>
    </source>
</evidence>
<feature type="region of interest" description="Disordered" evidence="11">
    <location>
        <begin position="2649"/>
        <end position="2770"/>
    </location>
</feature>
<evidence type="ECO:0000313" key="16">
    <source>
        <dbReference type="EMBL" id="QQF82286.1"/>
    </source>
</evidence>
<reference evidence="16 17" key="1">
    <citation type="submission" date="2020-12" db="EMBL/GenBank/DDBJ databases">
        <title>ASc-MMNZ-VFA-070.</title>
        <authorList>
            <person name="Schryvers A."/>
            <person name="Mostafa Nazari M."/>
            <person name="Farshchi Andisi V."/>
            <person name="Timsit E."/>
            <person name="Walter Morck D."/>
        </authorList>
    </citation>
    <scope>NUCLEOTIDE SEQUENCE [LARGE SCALE GENOMIC DNA]</scope>
    <source>
        <strain evidence="16 17">ASc-MMNZ-VFA-070</strain>
    </source>
</reference>